<reference evidence="4 5" key="1">
    <citation type="submission" date="2018-09" db="EMBL/GenBank/DDBJ databases">
        <title>A high-quality reference genome of wild soybean provides a powerful tool to mine soybean genomes.</title>
        <authorList>
            <person name="Xie M."/>
            <person name="Chung C.Y.L."/>
            <person name="Li M.-W."/>
            <person name="Wong F.-L."/>
            <person name="Chan T.-F."/>
            <person name="Lam H.-M."/>
        </authorList>
    </citation>
    <scope>NUCLEOTIDE SEQUENCE [LARGE SCALE GENOMIC DNA]</scope>
    <source>
        <strain evidence="5">cv. W05</strain>
        <tissue evidence="4">Hypocotyl of etiolated seedlings</tissue>
    </source>
</reference>
<dbReference type="GO" id="GO:0009507">
    <property type="term" value="C:chloroplast"/>
    <property type="evidence" value="ECO:0007669"/>
    <property type="project" value="UniProtKB-ARBA"/>
</dbReference>
<keyword evidence="5" id="KW-1185">Reference proteome</keyword>
<protein>
    <submittedName>
        <fullName evidence="4">SNF1-related protein kinase regulatory subunit beta-2 isoform B</fullName>
    </submittedName>
</protein>
<dbReference type="InterPro" id="IPR006828">
    <property type="entry name" value="ASC_dom"/>
</dbReference>
<comment type="similarity">
    <text evidence="1">Belongs to the 5'-AMP-activated protein kinase beta subunit family.</text>
</comment>
<evidence type="ECO:0000256" key="2">
    <source>
        <dbReference type="SAM" id="MobiDB-lite"/>
    </source>
</evidence>
<dbReference type="CDD" id="cd02859">
    <property type="entry name" value="E_set_AMPKbeta_like_N"/>
    <property type="match status" value="1"/>
</dbReference>
<dbReference type="Gene3D" id="6.20.250.60">
    <property type="match status" value="1"/>
</dbReference>
<dbReference type="PANTHER" id="PTHR46316:SF6">
    <property type="entry name" value="ASSOCIATION WITH THE SNF1 COMPLEX (ASC) DOMAIN-CONTAINING PROTEIN"/>
    <property type="match status" value="1"/>
</dbReference>
<dbReference type="Gene3D" id="2.60.40.10">
    <property type="entry name" value="Immunoglobulins"/>
    <property type="match status" value="1"/>
</dbReference>
<dbReference type="Proteomes" id="UP000289340">
    <property type="component" value="Chromosome 2"/>
</dbReference>
<dbReference type="PANTHER" id="PTHR46316">
    <property type="entry name" value="SNF1-RELATED PROTEIN KINASE REGULATORY SUBUNIT BETA-1"/>
    <property type="match status" value="1"/>
</dbReference>
<dbReference type="SUPFAM" id="SSF81296">
    <property type="entry name" value="E set domains"/>
    <property type="match status" value="1"/>
</dbReference>
<evidence type="ECO:0000256" key="1">
    <source>
        <dbReference type="ARBA" id="ARBA00010926"/>
    </source>
</evidence>
<dbReference type="InterPro" id="IPR013783">
    <property type="entry name" value="Ig-like_fold"/>
</dbReference>
<sequence>MAIFKVPVAAMQRPAAIAQPLPQNGYVESVIHERLKNVRITWNHAATNVAIAGSWDNWETTEPLLRVDQNFVIVKTLPIGIYHYRFIVDGYLTHAPEFPSASDDSGYGYNILDLQDYIPEIVASLSDFEDPPSPPSSYDNTNLNEEEFSKPPPELPQQLPVAIRNEASSASGSHHVPRPTHLELNHLYIHKTDRDQFVALRSTYKFQHKYITAELYKTLRRER</sequence>
<dbReference type="InterPro" id="IPR043554">
    <property type="entry name" value="KINB"/>
</dbReference>
<organism evidence="4 5">
    <name type="scientific">Glycine soja</name>
    <name type="common">Wild soybean</name>
    <dbReference type="NCBI Taxonomy" id="3848"/>
    <lineage>
        <taxon>Eukaryota</taxon>
        <taxon>Viridiplantae</taxon>
        <taxon>Streptophyta</taxon>
        <taxon>Embryophyta</taxon>
        <taxon>Tracheophyta</taxon>
        <taxon>Spermatophyta</taxon>
        <taxon>Magnoliopsida</taxon>
        <taxon>eudicotyledons</taxon>
        <taxon>Gunneridae</taxon>
        <taxon>Pentapetalae</taxon>
        <taxon>rosids</taxon>
        <taxon>fabids</taxon>
        <taxon>Fabales</taxon>
        <taxon>Fabaceae</taxon>
        <taxon>Papilionoideae</taxon>
        <taxon>50 kb inversion clade</taxon>
        <taxon>NPAAA clade</taxon>
        <taxon>indigoferoid/millettioid clade</taxon>
        <taxon>Phaseoleae</taxon>
        <taxon>Glycine</taxon>
        <taxon>Glycine subgen. Soja</taxon>
    </lineage>
</organism>
<dbReference type="SUPFAM" id="SSF160219">
    <property type="entry name" value="AMPKBI-like"/>
    <property type="match status" value="1"/>
</dbReference>
<feature type="region of interest" description="Disordered" evidence="2">
    <location>
        <begin position="128"/>
        <end position="156"/>
    </location>
</feature>
<gene>
    <name evidence="4" type="ORF">D0Y65_005591</name>
</gene>
<evidence type="ECO:0000313" key="4">
    <source>
        <dbReference type="EMBL" id="RZC27567.1"/>
    </source>
</evidence>
<dbReference type="InterPro" id="IPR014756">
    <property type="entry name" value="Ig_E-set"/>
</dbReference>
<evidence type="ECO:0000313" key="5">
    <source>
        <dbReference type="Proteomes" id="UP000289340"/>
    </source>
</evidence>
<dbReference type="InterPro" id="IPR032640">
    <property type="entry name" value="AMPK1_CBM"/>
</dbReference>
<proteinExistence type="inferred from homology"/>
<dbReference type="SMART" id="SM01010">
    <property type="entry name" value="AMPKBI"/>
    <property type="match status" value="1"/>
</dbReference>
<dbReference type="Pfam" id="PF04739">
    <property type="entry name" value="AMPKBI"/>
    <property type="match status" value="1"/>
</dbReference>
<dbReference type="AlphaFoldDB" id="A0A445LWK7"/>
<dbReference type="Pfam" id="PF16561">
    <property type="entry name" value="AMPK1_CBM"/>
    <property type="match status" value="1"/>
</dbReference>
<dbReference type="EMBL" id="QZWG01000002">
    <property type="protein sequence ID" value="RZC27567.1"/>
    <property type="molecule type" value="Genomic_DNA"/>
</dbReference>
<comment type="caution">
    <text evidence="4">The sequence shown here is derived from an EMBL/GenBank/DDBJ whole genome shotgun (WGS) entry which is preliminary data.</text>
</comment>
<feature type="domain" description="Association with the SNF1 complex (ASC)" evidence="3">
    <location>
        <begin position="131"/>
        <end position="219"/>
    </location>
</feature>
<evidence type="ECO:0000259" key="3">
    <source>
        <dbReference type="SMART" id="SM01010"/>
    </source>
</evidence>
<dbReference type="InterPro" id="IPR037256">
    <property type="entry name" value="ASC_dom_sf"/>
</dbReference>
<accession>A0A445LWK7</accession>
<name>A0A445LWK7_GLYSO</name>